<feature type="transmembrane region" description="Helical" evidence="9">
    <location>
        <begin position="129"/>
        <end position="148"/>
    </location>
</feature>
<evidence type="ECO:0000256" key="1">
    <source>
        <dbReference type="ARBA" id="ARBA00004651"/>
    </source>
</evidence>
<dbReference type="eggNOG" id="COG1455">
    <property type="taxonomic scope" value="Bacteria"/>
</dbReference>
<gene>
    <name evidence="11" type="ORF">HMPREF9488_00426</name>
</gene>
<dbReference type="Proteomes" id="UP000003157">
    <property type="component" value="Unassembled WGS sequence"/>
</dbReference>
<name>E7G6N8_9FIRM</name>
<keyword evidence="7 8" id="KW-0472">Membrane</keyword>
<dbReference type="OrthoDB" id="1550290at2"/>
<dbReference type="InterPro" id="IPR004796">
    <property type="entry name" value="PTS_IIC_cello"/>
</dbReference>
<dbReference type="InterPro" id="IPR004501">
    <property type="entry name" value="PTS_EIIC_3"/>
</dbReference>
<keyword evidence="4 8" id="KW-0762">Sugar transport</keyword>
<dbReference type="STRING" id="100884.GCA_000269565_01285"/>
<feature type="transmembrane region" description="Helical" evidence="9">
    <location>
        <begin position="204"/>
        <end position="226"/>
    </location>
</feature>
<proteinExistence type="predicted"/>
<keyword evidence="5 9" id="KW-0812">Transmembrane</keyword>
<dbReference type="GeneID" id="78229165"/>
<evidence type="ECO:0000256" key="6">
    <source>
        <dbReference type="ARBA" id="ARBA00022989"/>
    </source>
</evidence>
<dbReference type="InterPro" id="IPR051088">
    <property type="entry name" value="PTS_Sugar-EIIC/EIIB"/>
</dbReference>
<feature type="domain" description="PTS EIIC type-3" evidence="10">
    <location>
        <begin position="8"/>
        <end position="395"/>
    </location>
</feature>
<dbReference type="PANTHER" id="PTHR33989:SF4">
    <property type="entry name" value="PTS SYSTEM N,N'-DIACETYLCHITOBIOSE-SPECIFIC EIIC COMPONENT"/>
    <property type="match status" value="1"/>
</dbReference>
<feature type="transmembrane region" description="Helical" evidence="9">
    <location>
        <begin position="375"/>
        <end position="395"/>
    </location>
</feature>
<dbReference type="GO" id="GO:1902815">
    <property type="term" value="P:N,N'-diacetylchitobiose import"/>
    <property type="evidence" value="ECO:0007669"/>
    <property type="project" value="TreeGrafter"/>
</dbReference>
<dbReference type="HOGENOM" id="CLU_029688_1_0_9"/>
<feature type="transmembrane region" description="Helical" evidence="9">
    <location>
        <begin position="168"/>
        <end position="192"/>
    </location>
</feature>
<dbReference type="Pfam" id="PF02378">
    <property type="entry name" value="PTS_EIIC"/>
    <property type="match status" value="1"/>
</dbReference>
<feature type="transmembrane region" description="Helical" evidence="9">
    <location>
        <begin position="72"/>
        <end position="91"/>
    </location>
</feature>
<dbReference type="AlphaFoldDB" id="E7G6N8"/>
<keyword evidence="2 8" id="KW-0813">Transport</keyword>
<dbReference type="EMBL" id="ADKX01000007">
    <property type="protein sequence ID" value="EFW06194.1"/>
    <property type="molecule type" value="Genomic_DNA"/>
</dbReference>
<feature type="transmembrane region" description="Helical" evidence="9">
    <location>
        <begin position="98"/>
        <end position="114"/>
    </location>
</feature>
<evidence type="ECO:0000256" key="3">
    <source>
        <dbReference type="ARBA" id="ARBA00022475"/>
    </source>
</evidence>
<evidence type="ECO:0000256" key="8">
    <source>
        <dbReference type="PIRNR" id="PIRNR006351"/>
    </source>
</evidence>
<dbReference type="NCBIfam" id="TIGR00410">
    <property type="entry name" value="lacE"/>
    <property type="match status" value="1"/>
</dbReference>
<accession>E7G6N8</accession>
<dbReference type="GO" id="GO:0009401">
    <property type="term" value="P:phosphoenolpyruvate-dependent sugar phosphotransferase system"/>
    <property type="evidence" value="ECO:0007669"/>
    <property type="project" value="InterPro"/>
</dbReference>
<keyword evidence="12" id="KW-1185">Reference proteome</keyword>
<organism evidence="11 12">
    <name type="scientific">Coprobacillus cateniformis</name>
    <dbReference type="NCBI Taxonomy" id="100884"/>
    <lineage>
        <taxon>Bacteria</taxon>
        <taxon>Bacillati</taxon>
        <taxon>Bacillota</taxon>
        <taxon>Erysipelotrichia</taxon>
        <taxon>Erysipelotrichales</taxon>
        <taxon>Coprobacillaceae</taxon>
        <taxon>Coprobacillus</taxon>
    </lineage>
</organism>
<evidence type="ECO:0000256" key="9">
    <source>
        <dbReference type="SAM" id="Phobius"/>
    </source>
</evidence>
<dbReference type="PIRSF" id="PIRSF006351">
    <property type="entry name" value="PTS_EIIC-Cellobiose"/>
    <property type="match status" value="1"/>
</dbReference>
<feature type="transmembrane region" description="Helical" evidence="9">
    <location>
        <begin position="267"/>
        <end position="288"/>
    </location>
</feature>
<dbReference type="RefSeq" id="WP_008787547.1">
    <property type="nucleotide sequence ID" value="NZ_AKCB01000001.1"/>
</dbReference>
<keyword evidence="6 9" id="KW-1133">Transmembrane helix</keyword>
<feature type="transmembrane region" description="Helical" evidence="9">
    <location>
        <begin position="233"/>
        <end position="255"/>
    </location>
</feature>
<comment type="caution">
    <text evidence="11">The sequence shown here is derived from an EMBL/GenBank/DDBJ whole genome shotgun (WGS) entry which is preliminary data.</text>
</comment>
<keyword evidence="3 8" id="KW-1003">Cell membrane</keyword>
<protein>
    <recommendedName>
        <fullName evidence="8">Permease IIC component</fullName>
    </recommendedName>
</protein>
<reference evidence="11 12" key="1">
    <citation type="submission" date="2010-12" db="EMBL/GenBank/DDBJ databases">
        <title>The Genome Sequence of Coprobacillus sp. strain 29_1.</title>
        <authorList>
            <consortium name="The Broad Institute Genome Sequencing Platform"/>
            <person name="Earl A."/>
            <person name="Ward D."/>
            <person name="Feldgarden M."/>
            <person name="Gevers D."/>
            <person name="Daigneault M."/>
            <person name="Sibley C.D."/>
            <person name="White A."/>
            <person name="Strauss J."/>
            <person name="Allen-Vercoe E."/>
            <person name="Young S.K."/>
            <person name="Zeng Q."/>
            <person name="Gargeya S."/>
            <person name="Fitzgerald M."/>
            <person name="Haas B."/>
            <person name="Abouelleil A."/>
            <person name="Alvarado L."/>
            <person name="Arachchi H.M."/>
            <person name="Berlin A."/>
            <person name="Brown A."/>
            <person name="Chapman S.B."/>
            <person name="Chen Z."/>
            <person name="Dunbar C."/>
            <person name="Freedman E."/>
            <person name="Gearin G."/>
            <person name="Gellesch M."/>
            <person name="Goldberg J."/>
            <person name="Griggs A."/>
            <person name="Gujja S."/>
            <person name="Heilman E."/>
            <person name="Heiman D."/>
            <person name="Howarth C."/>
            <person name="Larson L."/>
            <person name="Lui A."/>
            <person name="MacDonald P.J.P."/>
            <person name="Mehta T."/>
            <person name="Montmayeur A."/>
            <person name="Murphy C."/>
            <person name="Neiman D."/>
            <person name="Pearson M."/>
            <person name="Priest M."/>
            <person name="Roberts A."/>
            <person name="Saif S."/>
            <person name="Shea T."/>
            <person name="Shenoy N."/>
            <person name="Sisk P."/>
            <person name="Stolte C."/>
            <person name="Sykes S."/>
            <person name="White J."/>
            <person name="Yandava C."/>
            <person name="Nusbaum C."/>
            <person name="Birren B."/>
        </authorList>
    </citation>
    <scope>NUCLEOTIDE SEQUENCE [LARGE SCALE GENOMIC DNA]</scope>
    <source>
        <strain evidence="11 12">29_1</strain>
    </source>
</reference>
<dbReference type="PROSITE" id="PS51105">
    <property type="entry name" value="PTS_EIIC_TYPE_3"/>
    <property type="match status" value="1"/>
</dbReference>
<dbReference type="GO" id="GO:0005886">
    <property type="term" value="C:plasma membrane"/>
    <property type="evidence" value="ECO:0007669"/>
    <property type="project" value="UniProtKB-SubCell"/>
</dbReference>
<evidence type="ECO:0000256" key="5">
    <source>
        <dbReference type="ARBA" id="ARBA00022692"/>
    </source>
</evidence>
<comment type="subcellular location">
    <subcellularLocation>
        <location evidence="1">Cell membrane</location>
        <topology evidence="1">Multi-pass membrane protein</topology>
    </subcellularLocation>
</comment>
<sequence>MKKFMSFMEDKVAPIFAKLATNPYLTGIKDGMIATVPFTIFGSLFIIIAQFPNDTWAKIVEPYKAMLNVPNQMTIGIIALFVAFSVGYNLSKSFKQDPLMGGIISFIGFMILQVDEEFAMATTYFGSKGIFTALLVAIFCVKILQLFVEHNWVIRFPEGVPPAVSKSFSALIPSIVALSILFILRCVLGIQIPELVTQLFSPLVFALNSYPGILVYMVVSQLLWCVGIHGQSVLNAVGTPIFTTFITANTEAFLAGQPIPYITALGFIPWFVSLGGAGATLALVIIMCRSKEKSLRTLGRLSLPAGIFEINEPVTFGLPIVMNPVMMIPFVLIDAILVTGTYFLMFFNIIGRPVVQIPWIMPPVIGSYLATGGNIPAAVWALCGIVIAGIVYYPFVKIVERERLAAQENGTEATE</sequence>
<feature type="transmembrane region" description="Helical" evidence="9">
    <location>
        <begin position="330"/>
        <end position="355"/>
    </location>
</feature>
<dbReference type="InterPro" id="IPR003352">
    <property type="entry name" value="PTS_EIIC"/>
</dbReference>
<evidence type="ECO:0000259" key="10">
    <source>
        <dbReference type="PROSITE" id="PS51105"/>
    </source>
</evidence>
<dbReference type="PANTHER" id="PTHR33989">
    <property type="match status" value="1"/>
</dbReference>
<dbReference type="GO" id="GO:0008982">
    <property type="term" value="F:protein-N(PI)-phosphohistidine-sugar phosphotransferase activity"/>
    <property type="evidence" value="ECO:0007669"/>
    <property type="project" value="UniProtKB-UniRule"/>
</dbReference>
<evidence type="ECO:0000256" key="4">
    <source>
        <dbReference type="ARBA" id="ARBA00022597"/>
    </source>
</evidence>
<feature type="transmembrane region" description="Helical" evidence="9">
    <location>
        <begin position="32"/>
        <end position="52"/>
    </location>
</feature>
<evidence type="ECO:0000256" key="2">
    <source>
        <dbReference type="ARBA" id="ARBA00022448"/>
    </source>
</evidence>
<evidence type="ECO:0000313" key="11">
    <source>
        <dbReference type="EMBL" id="EFW06194.1"/>
    </source>
</evidence>
<evidence type="ECO:0000313" key="12">
    <source>
        <dbReference type="Proteomes" id="UP000003157"/>
    </source>
</evidence>
<evidence type="ECO:0000256" key="7">
    <source>
        <dbReference type="ARBA" id="ARBA00023136"/>
    </source>
</evidence>
<comment type="function">
    <text evidence="8">The phosphoenolpyruvate-dependent sugar phosphotransferase system (PTS), a major carbohydrate active -transport system, catalyzes the phosphorylation of incoming sugar substrates concomitant with their translocation across the cell membrane.</text>
</comment>